<organism evidence="1 2">
    <name type="scientific">Dorcoceras hygrometricum</name>
    <dbReference type="NCBI Taxonomy" id="472368"/>
    <lineage>
        <taxon>Eukaryota</taxon>
        <taxon>Viridiplantae</taxon>
        <taxon>Streptophyta</taxon>
        <taxon>Embryophyta</taxon>
        <taxon>Tracheophyta</taxon>
        <taxon>Spermatophyta</taxon>
        <taxon>Magnoliopsida</taxon>
        <taxon>eudicotyledons</taxon>
        <taxon>Gunneridae</taxon>
        <taxon>Pentapetalae</taxon>
        <taxon>asterids</taxon>
        <taxon>lamiids</taxon>
        <taxon>Lamiales</taxon>
        <taxon>Gesneriaceae</taxon>
        <taxon>Didymocarpoideae</taxon>
        <taxon>Trichosporeae</taxon>
        <taxon>Loxocarpinae</taxon>
        <taxon>Dorcoceras</taxon>
    </lineage>
</organism>
<dbReference type="OrthoDB" id="1733152at2759"/>
<keyword evidence="2" id="KW-1185">Reference proteome</keyword>
<reference evidence="1 2" key="1">
    <citation type="journal article" date="2015" name="Proc. Natl. Acad. Sci. U.S.A.">
        <title>The resurrection genome of Boea hygrometrica: A blueprint for survival of dehydration.</title>
        <authorList>
            <person name="Xiao L."/>
            <person name="Yang G."/>
            <person name="Zhang L."/>
            <person name="Yang X."/>
            <person name="Zhao S."/>
            <person name="Ji Z."/>
            <person name="Zhou Q."/>
            <person name="Hu M."/>
            <person name="Wang Y."/>
            <person name="Chen M."/>
            <person name="Xu Y."/>
            <person name="Jin H."/>
            <person name="Xiao X."/>
            <person name="Hu G."/>
            <person name="Bao F."/>
            <person name="Hu Y."/>
            <person name="Wan P."/>
            <person name="Li L."/>
            <person name="Deng X."/>
            <person name="Kuang T."/>
            <person name="Xiang C."/>
            <person name="Zhu J.K."/>
            <person name="Oliver M.J."/>
            <person name="He Y."/>
        </authorList>
    </citation>
    <scope>NUCLEOTIDE SEQUENCE [LARGE SCALE GENOMIC DNA]</scope>
    <source>
        <strain evidence="2">cv. XS01</strain>
    </source>
</reference>
<accession>A0A2Z7CNP8</accession>
<dbReference type="AlphaFoldDB" id="A0A2Z7CNP8"/>
<evidence type="ECO:0000313" key="1">
    <source>
        <dbReference type="EMBL" id="KZV48711.1"/>
    </source>
</evidence>
<proteinExistence type="predicted"/>
<sequence length="85" mass="9481">MDLMIVFSGNEDRDVDGAVIERIAKKLELHTAEDLKAETTAVSKLVKAEGSLNPENIQRVADLLQRFKQIAGIDGDNRVLDMRLM</sequence>
<gene>
    <name evidence="1" type="ORF">F511_19251</name>
</gene>
<name>A0A2Z7CNP8_9LAMI</name>
<dbReference type="Proteomes" id="UP000250235">
    <property type="component" value="Unassembled WGS sequence"/>
</dbReference>
<dbReference type="EMBL" id="KQ993824">
    <property type="protein sequence ID" value="KZV48711.1"/>
    <property type="molecule type" value="Genomic_DNA"/>
</dbReference>
<protein>
    <submittedName>
        <fullName evidence="1">U-box domain-containing protein 15-like</fullName>
    </submittedName>
</protein>
<evidence type="ECO:0000313" key="2">
    <source>
        <dbReference type="Proteomes" id="UP000250235"/>
    </source>
</evidence>